<evidence type="ECO:0000313" key="2">
    <source>
        <dbReference type="Proteomes" id="UP001433508"/>
    </source>
</evidence>
<name>A0ACC3SXY5_LIPKO</name>
<reference evidence="2" key="1">
    <citation type="journal article" date="2024" name="Front. Bioeng. Biotechnol.">
        <title>Genome-scale model development and genomic sequencing of the oleaginous clade Lipomyces.</title>
        <authorList>
            <person name="Czajka J.J."/>
            <person name="Han Y."/>
            <person name="Kim J."/>
            <person name="Mondo S.J."/>
            <person name="Hofstad B.A."/>
            <person name="Robles A."/>
            <person name="Haridas S."/>
            <person name="Riley R."/>
            <person name="LaButti K."/>
            <person name="Pangilinan J."/>
            <person name="Andreopoulos W."/>
            <person name="Lipzen A."/>
            <person name="Yan J."/>
            <person name="Wang M."/>
            <person name="Ng V."/>
            <person name="Grigoriev I.V."/>
            <person name="Spatafora J.W."/>
            <person name="Magnuson J.K."/>
            <person name="Baker S.E."/>
            <person name="Pomraning K.R."/>
        </authorList>
    </citation>
    <scope>NUCLEOTIDE SEQUENCE [LARGE SCALE GENOMIC DNA]</scope>
    <source>
        <strain evidence="2">CBS 7786</strain>
    </source>
</reference>
<organism evidence="1 2">
    <name type="scientific">Lipomyces kononenkoae</name>
    <name type="common">Yeast</name>
    <dbReference type="NCBI Taxonomy" id="34357"/>
    <lineage>
        <taxon>Eukaryota</taxon>
        <taxon>Fungi</taxon>
        <taxon>Dikarya</taxon>
        <taxon>Ascomycota</taxon>
        <taxon>Saccharomycotina</taxon>
        <taxon>Lipomycetes</taxon>
        <taxon>Lipomycetales</taxon>
        <taxon>Lipomycetaceae</taxon>
        <taxon>Lipomyces</taxon>
    </lineage>
</organism>
<sequence length="162" mass="18232">MVRPSRASFAAATGDDRDEYDPDVWAWIEAAGASGAVADQINRVLMELLDGGLDRPLLEPVLRGLGVWTYTPYSRISAKCNATSKTPKRRTQSSAQPSPKPTQMPIRRGRRRRRREGQRGREHRGGTLDGAHLTKPREFKGTKFDGQSKHLNRFLNCLELDF</sequence>
<comment type="caution">
    <text evidence="1">The sequence shown here is derived from an EMBL/GenBank/DDBJ whole genome shotgun (WGS) entry which is preliminary data.</text>
</comment>
<protein>
    <submittedName>
        <fullName evidence="1">Uncharacterized protein</fullName>
    </submittedName>
</protein>
<evidence type="ECO:0000313" key="1">
    <source>
        <dbReference type="EMBL" id="KAK9236150.1"/>
    </source>
</evidence>
<dbReference type="EMBL" id="MU971395">
    <property type="protein sequence ID" value="KAK9236150.1"/>
    <property type="molecule type" value="Genomic_DNA"/>
</dbReference>
<accession>A0ACC3SXY5</accession>
<keyword evidence="2" id="KW-1185">Reference proteome</keyword>
<proteinExistence type="predicted"/>
<gene>
    <name evidence="1" type="ORF">V1525DRAFT_457934</name>
</gene>
<dbReference type="Proteomes" id="UP001433508">
    <property type="component" value="Unassembled WGS sequence"/>
</dbReference>